<evidence type="ECO:0000313" key="2">
    <source>
        <dbReference type="EMBL" id="MPC56464.1"/>
    </source>
</evidence>
<sequence length="103" mass="11110">MAPLLHLHLHHHHHHHHLHLRMLTRSSRPGRLFTSYTLKCAGCGVAGWRVQQAVGGAGHTEGTAGRGRACGWLGLGADSAPPRQAPPRAPRPKAEAAVSSVFW</sequence>
<organism evidence="2 3">
    <name type="scientific">Portunus trituberculatus</name>
    <name type="common">Swimming crab</name>
    <name type="synonym">Neptunus trituberculatus</name>
    <dbReference type="NCBI Taxonomy" id="210409"/>
    <lineage>
        <taxon>Eukaryota</taxon>
        <taxon>Metazoa</taxon>
        <taxon>Ecdysozoa</taxon>
        <taxon>Arthropoda</taxon>
        <taxon>Crustacea</taxon>
        <taxon>Multicrustacea</taxon>
        <taxon>Malacostraca</taxon>
        <taxon>Eumalacostraca</taxon>
        <taxon>Eucarida</taxon>
        <taxon>Decapoda</taxon>
        <taxon>Pleocyemata</taxon>
        <taxon>Brachyura</taxon>
        <taxon>Eubrachyura</taxon>
        <taxon>Portunoidea</taxon>
        <taxon>Portunidae</taxon>
        <taxon>Portuninae</taxon>
        <taxon>Portunus</taxon>
    </lineage>
</organism>
<dbReference type="Proteomes" id="UP000324222">
    <property type="component" value="Unassembled WGS sequence"/>
</dbReference>
<name>A0A5B7GIX7_PORTR</name>
<accession>A0A5B7GIX7</accession>
<gene>
    <name evidence="2" type="ORF">E2C01_050425</name>
</gene>
<comment type="caution">
    <text evidence="2">The sequence shown here is derived from an EMBL/GenBank/DDBJ whole genome shotgun (WGS) entry which is preliminary data.</text>
</comment>
<feature type="region of interest" description="Disordered" evidence="1">
    <location>
        <begin position="75"/>
        <end position="103"/>
    </location>
</feature>
<proteinExistence type="predicted"/>
<reference evidence="2 3" key="1">
    <citation type="submission" date="2019-05" db="EMBL/GenBank/DDBJ databases">
        <title>Another draft genome of Portunus trituberculatus and its Hox gene families provides insights of decapod evolution.</title>
        <authorList>
            <person name="Jeong J.-H."/>
            <person name="Song I."/>
            <person name="Kim S."/>
            <person name="Choi T."/>
            <person name="Kim D."/>
            <person name="Ryu S."/>
            <person name="Kim W."/>
        </authorList>
    </citation>
    <scope>NUCLEOTIDE SEQUENCE [LARGE SCALE GENOMIC DNA]</scope>
    <source>
        <tissue evidence="2">Muscle</tissue>
    </source>
</reference>
<evidence type="ECO:0000313" key="3">
    <source>
        <dbReference type="Proteomes" id="UP000324222"/>
    </source>
</evidence>
<dbReference type="EMBL" id="VSRR010013972">
    <property type="protein sequence ID" value="MPC56464.1"/>
    <property type="molecule type" value="Genomic_DNA"/>
</dbReference>
<evidence type="ECO:0000256" key="1">
    <source>
        <dbReference type="SAM" id="MobiDB-lite"/>
    </source>
</evidence>
<dbReference type="AlphaFoldDB" id="A0A5B7GIX7"/>
<keyword evidence="3" id="KW-1185">Reference proteome</keyword>
<protein>
    <submittedName>
        <fullName evidence="2">Uncharacterized protein</fullName>
    </submittedName>
</protein>